<name>A0A0P1A7A0_PLAHL</name>
<accession>A0A0P1A7A0</accession>
<reference evidence="2" key="1">
    <citation type="submission" date="2014-09" db="EMBL/GenBank/DDBJ databases">
        <authorList>
            <person name="Sharma Rahul"/>
            <person name="Thines Marco"/>
        </authorList>
    </citation>
    <scope>NUCLEOTIDE SEQUENCE [LARGE SCALE GENOMIC DNA]</scope>
</reference>
<dbReference type="GeneID" id="36397260"/>
<dbReference type="RefSeq" id="XP_024572666.1">
    <property type="nucleotide sequence ID" value="XM_024719246.1"/>
</dbReference>
<evidence type="ECO:0000313" key="2">
    <source>
        <dbReference type="Proteomes" id="UP000054928"/>
    </source>
</evidence>
<keyword evidence="2" id="KW-1185">Reference proteome</keyword>
<dbReference type="EMBL" id="CCYD01000178">
    <property type="protein sequence ID" value="CEG36297.1"/>
    <property type="molecule type" value="Genomic_DNA"/>
</dbReference>
<dbReference type="Proteomes" id="UP000054928">
    <property type="component" value="Unassembled WGS sequence"/>
</dbReference>
<proteinExistence type="predicted"/>
<sequence>MLKTIERKKERGICVSWALHNKPSSVISANKEAFSFEKISSSYQRIDCDDQWRKTSSAVKYQISYTFWHMGLLAPKMDAKGSEELVLM</sequence>
<organism evidence="1 2">
    <name type="scientific">Plasmopara halstedii</name>
    <name type="common">Downy mildew of sunflower</name>
    <dbReference type="NCBI Taxonomy" id="4781"/>
    <lineage>
        <taxon>Eukaryota</taxon>
        <taxon>Sar</taxon>
        <taxon>Stramenopiles</taxon>
        <taxon>Oomycota</taxon>
        <taxon>Peronosporomycetes</taxon>
        <taxon>Peronosporales</taxon>
        <taxon>Peronosporaceae</taxon>
        <taxon>Plasmopara</taxon>
    </lineage>
</organism>
<evidence type="ECO:0000313" key="1">
    <source>
        <dbReference type="EMBL" id="CEG36297.1"/>
    </source>
</evidence>
<dbReference type="AlphaFoldDB" id="A0A0P1A7A0"/>
<protein>
    <submittedName>
        <fullName evidence="1">Uncharacterized protein</fullName>
    </submittedName>
</protein>